<dbReference type="OrthoDB" id="4774157at2"/>
<dbReference type="EMBL" id="BJLQ01000033">
    <property type="protein sequence ID" value="GEA85377.1"/>
    <property type="molecule type" value="Genomic_DNA"/>
</dbReference>
<dbReference type="GO" id="GO:0016020">
    <property type="term" value="C:membrane"/>
    <property type="evidence" value="ECO:0007669"/>
    <property type="project" value="UniProtKB-SubCell"/>
</dbReference>
<dbReference type="Proteomes" id="UP000320461">
    <property type="component" value="Unassembled WGS sequence"/>
</dbReference>
<keyword evidence="6 8" id="KW-0472">Membrane</keyword>
<sequence>MTGAYLLCLLLAGVGVALLDRRWRLAAWRDVPGSRRRTLALVGVGSALLLAWDVAAIALGFYGRGESDALLGVWLAPHLPLEEVVFVAFLSYTTLVVAGGADRVLRVRTSRGVDGAAPDLPSRVAS</sequence>
<evidence type="ECO:0000256" key="8">
    <source>
        <dbReference type="SAM" id="Phobius"/>
    </source>
</evidence>
<evidence type="ECO:0000256" key="4">
    <source>
        <dbReference type="ARBA" id="ARBA00022746"/>
    </source>
</evidence>
<comment type="subcellular location">
    <subcellularLocation>
        <location evidence="1">Membrane</location>
        <topology evidence="1">Multi-pass membrane protein</topology>
    </subcellularLocation>
</comment>
<feature type="transmembrane region" description="Helical" evidence="8">
    <location>
        <begin position="84"/>
        <end position="101"/>
    </location>
</feature>
<proteinExistence type="predicted"/>
<feature type="transmembrane region" description="Helical" evidence="8">
    <location>
        <begin position="41"/>
        <end position="63"/>
    </location>
</feature>
<reference evidence="9 10" key="1">
    <citation type="submission" date="2019-06" db="EMBL/GenBank/DDBJ databases">
        <title>Whole genome shotgun sequence of Cellulomonas gelida NBRC 3748.</title>
        <authorList>
            <person name="Hosoyama A."/>
            <person name="Uohara A."/>
            <person name="Ohji S."/>
            <person name="Ichikawa N."/>
        </authorList>
    </citation>
    <scope>NUCLEOTIDE SEQUENCE [LARGE SCALE GENOMIC DNA]</scope>
    <source>
        <strain evidence="9 10">NBRC 3748</strain>
    </source>
</reference>
<dbReference type="GO" id="GO:0016117">
    <property type="term" value="P:carotenoid biosynthetic process"/>
    <property type="evidence" value="ECO:0007669"/>
    <property type="project" value="UniProtKB-KW"/>
</dbReference>
<evidence type="ECO:0000256" key="1">
    <source>
        <dbReference type="ARBA" id="ARBA00004141"/>
    </source>
</evidence>
<evidence type="ECO:0000256" key="6">
    <source>
        <dbReference type="ARBA" id="ARBA00023136"/>
    </source>
</evidence>
<name>A0A4Y3KN22_9CELL</name>
<protein>
    <recommendedName>
        <fullName evidence="11">Lycopene cyclase domain-containing protein</fullName>
    </recommendedName>
</protein>
<evidence type="ECO:0000256" key="7">
    <source>
        <dbReference type="ARBA" id="ARBA00023235"/>
    </source>
</evidence>
<keyword evidence="4" id="KW-0125">Carotenoid biosynthesis</keyword>
<gene>
    <name evidence="9" type="ORF">CGE01nite_26280</name>
</gene>
<dbReference type="AlphaFoldDB" id="A0A4Y3KN22"/>
<accession>A0A4Y3KN22</accession>
<keyword evidence="3 8" id="KW-0812">Transmembrane</keyword>
<evidence type="ECO:0000256" key="2">
    <source>
        <dbReference type="ARBA" id="ARBA00004829"/>
    </source>
</evidence>
<evidence type="ECO:0008006" key="11">
    <source>
        <dbReference type="Google" id="ProtNLM"/>
    </source>
</evidence>
<organism evidence="9 10">
    <name type="scientific">Cellulomonas gelida</name>
    <dbReference type="NCBI Taxonomy" id="1712"/>
    <lineage>
        <taxon>Bacteria</taxon>
        <taxon>Bacillati</taxon>
        <taxon>Actinomycetota</taxon>
        <taxon>Actinomycetes</taxon>
        <taxon>Micrococcales</taxon>
        <taxon>Cellulomonadaceae</taxon>
        <taxon>Cellulomonas</taxon>
    </lineage>
</organism>
<dbReference type="GO" id="GO:0045436">
    <property type="term" value="F:lycopene beta cyclase activity"/>
    <property type="evidence" value="ECO:0007669"/>
    <property type="project" value="UniProtKB-ARBA"/>
</dbReference>
<keyword evidence="7" id="KW-0413">Isomerase</keyword>
<dbReference type="RefSeq" id="WP_141371338.1">
    <property type="nucleotide sequence ID" value="NZ_BJLQ01000033.1"/>
</dbReference>
<evidence type="ECO:0000256" key="5">
    <source>
        <dbReference type="ARBA" id="ARBA00022989"/>
    </source>
</evidence>
<dbReference type="NCBIfam" id="TIGR03462">
    <property type="entry name" value="CarR_dom_SF"/>
    <property type="match status" value="1"/>
</dbReference>
<comment type="caution">
    <text evidence="9">The sequence shown here is derived from an EMBL/GenBank/DDBJ whole genome shotgun (WGS) entry which is preliminary data.</text>
</comment>
<dbReference type="GO" id="GO:0016872">
    <property type="term" value="F:intramolecular lyase activity"/>
    <property type="evidence" value="ECO:0007669"/>
    <property type="project" value="InterPro"/>
</dbReference>
<evidence type="ECO:0000256" key="3">
    <source>
        <dbReference type="ARBA" id="ARBA00022692"/>
    </source>
</evidence>
<evidence type="ECO:0000313" key="10">
    <source>
        <dbReference type="Proteomes" id="UP000320461"/>
    </source>
</evidence>
<keyword evidence="5 8" id="KW-1133">Transmembrane helix</keyword>
<dbReference type="InterPro" id="IPR017825">
    <property type="entry name" value="Lycopene_cyclase_dom"/>
</dbReference>
<evidence type="ECO:0000313" key="9">
    <source>
        <dbReference type="EMBL" id="GEA85377.1"/>
    </source>
</evidence>
<comment type="pathway">
    <text evidence="2">Carotenoid biosynthesis.</text>
</comment>
<keyword evidence="10" id="KW-1185">Reference proteome</keyword>